<name>A0A1A0H8T1_9ASCO</name>
<accession>A0A1A0H8T1</accession>
<dbReference type="EMBL" id="LXTC01000004">
    <property type="protein sequence ID" value="OBA20293.1"/>
    <property type="molecule type" value="Genomic_DNA"/>
</dbReference>
<gene>
    <name evidence="1" type="ORF">METBIDRAFT_32310</name>
</gene>
<organism evidence="1 2">
    <name type="scientific">Metschnikowia bicuspidata var. bicuspidata NRRL YB-4993</name>
    <dbReference type="NCBI Taxonomy" id="869754"/>
    <lineage>
        <taxon>Eukaryota</taxon>
        <taxon>Fungi</taxon>
        <taxon>Dikarya</taxon>
        <taxon>Ascomycota</taxon>
        <taxon>Saccharomycotina</taxon>
        <taxon>Pichiomycetes</taxon>
        <taxon>Metschnikowiaceae</taxon>
        <taxon>Metschnikowia</taxon>
    </lineage>
</organism>
<evidence type="ECO:0000313" key="1">
    <source>
        <dbReference type="EMBL" id="OBA20293.1"/>
    </source>
</evidence>
<proteinExistence type="predicted"/>
<evidence type="ECO:0000313" key="2">
    <source>
        <dbReference type="Proteomes" id="UP000092555"/>
    </source>
</evidence>
<dbReference type="RefSeq" id="XP_018710815.1">
    <property type="nucleotide sequence ID" value="XM_018856024.1"/>
</dbReference>
<dbReference type="AlphaFoldDB" id="A0A1A0H8T1"/>
<sequence>MRSGWNLGHQKIKATVCISAGATVCMVQSHGKISETNKVWGGESKTEARAIFEFRGFMEIGAVSADPRPEPGKSKEGF</sequence>
<reference evidence="1 2" key="1">
    <citation type="submission" date="2016-05" db="EMBL/GenBank/DDBJ databases">
        <title>Comparative genomics of biotechnologically important yeasts.</title>
        <authorList>
            <consortium name="DOE Joint Genome Institute"/>
            <person name="Riley R."/>
            <person name="Haridas S."/>
            <person name="Wolfe K.H."/>
            <person name="Lopes M.R."/>
            <person name="Hittinger C.T."/>
            <person name="Goker M."/>
            <person name="Salamov A."/>
            <person name="Wisecaver J."/>
            <person name="Long T.M."/>
            <person name="Aerts A.L."/>
            <person name="Barry K."/>
            <person name="Choi C."/>
            <person name="Clum A."/>
            <person name="Coughlan A.Y."/>
            <person name="Deshpande S."/>
            <person name="Douglass A.P."/>
            <person name="Hanson S.J."/>
            <person name="Klenk H.-P."/>
            <person name="LaButti K."/>
            <person name="Lapidus A."/>
            <person name="Lindquist E."/>
            <person name="Lipzen A."/>
            <person name="Meier-kolthoff J.P."/>
            <person name="Ohm R.A."/>
            <person name="Otillar R.P."/>
            <person name="Pangilinan J."/>
            <person name="Peng Y."/>
            <person name="Rokas A."/>
            <person name="Rosa C.A."/>
            <person name="Scheuner C."/>
            <person name="Sibirny A.A."/>
            <person name="Slot J.C."/>
            <person name="Stielow J.B."/>
            <person name="Sun H."/>
            <person name="Kurtzman C.P."/>
            <person name="Blackwell M."/>
            <person name="Grigoriev I.V."/>
            <person name="Jeffries T.W."/>
        </authorList>
    </citation>
    <scope>NUCLEOTIDE SEQUENCE [LARGE SCALE GENOMIC DNA]</scope>
    <source>
        <strain evidence="1 2">NRRL YB-4993</strain>
    </source>
</reference>
<comment type="caution">
    <text evidence="1">The sequence shown here is derived from an EMBL/GenBank/DDBJ whole genome shotgun (WGS) entry which is preliminary data.</text>
</comment>
<keyword evidence="2" id="KW-1185">Reference proteome</keyword>
<dbReference type="Proteomes" id="UP000092555">
    <property type="component" value="Unassembled WGS sequence"/>
</dbReference>
<protein>
    <submittedName>
        <fullName evidence="1">Uncharacterized protein</fullName>
    </submittedName>
</protein>
<dbReference type="GeneID" id="30029000"/>